<dbReference type="AlphaFoldDB" id="C4V1F1"/>
<comment type="caution">
    <text evidence="1">The sequence shown here is derived from an EMBL/GenBank/DDBJ whole genome shotgun (WGS) entry which is preliminary data.</text>
</comment>
<dbReference type="InterPro" id="IPR024291">
    <property type="entry name" value="DUF3829"/>
</dbReference>
<sequence length="308" mass="33639">MLHTHIRRTLFILTAGTLLTAPAVLLMGCGEHKAESPAAAQQTPAHSIDERRAALTPYMEATTAYNSSMLPLSLAVSTTINELRQGKHPTSIILPPLSKLSRALNAAHDVPEVKGVYPDVDAAADDLHTILEELAPLADQMENYYAAKAYTTDGCAQADEMTAQFLPLYDRFVSAYDRLDAIVTDHYKEMRLTQIDAMHSDGRENAATFLELRTKARELVRMLRSGGHDPEATEAKIREINTLIEKLPAGTGYLVTYKNGINSLVAAVRAYNAGPPDPNKLSNVVEEFNRLAATGNNVDVNALDAKKK</sequence>
<dbReference type="Proteomes" id="UP000005309">
    <property type="component" value="Unassembled WGS sequence"/>
</dbReference>
<organism evidence="1 2">
    <name type="scientific">Selenomonas flueggei ATCC 43531</name>
    <dbReference type="NCBI Taxonomy" id="638302"/>
    <lineage>
        <taxon>Bacteria</taxon>
        <taxon>Bacillati</taxon>
        <taxon>Bacillota</taxon>
        <taxon>Negativicutes</taxon>
        <taxon>Selenomonadales</taxon>
        <taxon>Selenomonadaceae</taxon>
        <taxon>Selenomonas</taxon>
    </lineage>
</organism>
<dbReference type="PROSITE" id="PS51257">
    <property type="entry name" value="PROKAR_LIPOPROTEIN"/>
    <property type="match status" value="1"/>
</dbReference>
<dbReference type="Pfam" id="PF12889">
    <property type="entry name" value="DUF3829"/>
    <property type="match status" value="1"/>
</dbReference>
<evidence type="ECO:0000313" key="2">
    <source>
        <dbReference type="Proteomes" id="UP000005309"/>
    </source>
</evidence>
<reference evidence="1 2" key="1">
    <citation type="submission" date="2009-04" db="EMBL/GenBank/DDBJ databases">
        <authorList>
            <person name="Qin X."/>
            <person name="Bachman B."/>
            <person name="Battles P."/>
            <person name="Bell A."/>
            <person name="Bess C."/>
            <person name="Bickham C."/>
            <person name="Chaboub L."/>
            <person name="Chen D."/>
            <person name="Coyle M."/>
            <person name="Deiros D.R."/>
            <person name="Dinh H."/>
            <person name="Forbes L."/>
            <person name="Fowler G."/>
            <person name="Francisco L."/>
            <person name="Fu Q."/>
            <person name="Gubbala S."/>
            <person name="Hale W."/>
            <person name="Han Y."/>
            <person name="Hemphill L."/>
            <person name="Highlander S.K."/>
            <person name="Hirani K."/>
            <person name="Hogues M."/>
            <person name="Jackson L."/>
            <person name="Jakkamsetti A."/>
            <person name="Javaid M."/>
            <person name="Jiang H."/>
            <person name="Korchina V."/>
            <person name="Kovar C."/>
            <person name="Lara F."/>
            <person name="Lee S."/>
            <person name="Mata R."/>
            <person name="Mathew T."/>
            <person name="Moen C."/>
            <person name="Morales K."/>
            <person name="Munidasa M."/>
            <person name="Nazareth L."/>
            <person name="Ngo R."/>
            <person name="Nguyen L."/>
            <person name="Okwuonu G."/>
            <person name="Ongeri F."/>
            <person name="Patil S."/>
            <person name="Petrosino J."/>
            <person name="Pham C."/>
            <person name="Pham P."/>
            <person name="Pu L.-L."/>
            <person name="Puazo M."/>
            <person name="Raj R."/>
            <person name="Reid J."/>
            <person name="Rouhana J."/>
            <person name="Saada N."/>
            <person name="Shang Y."/>
            <person name="Simmons D."/>
            <person name="Thornton R."/>
            <person name="Warren J."/>
            <person name="Weissenberger G."/>
            <person name="Zhang J."/>
            <person name="Zhang L."/>
            <person name="Zhou C."/>
            <person name="Zhu D."/>
            <person name="Muzny D."/>
            <person name="Worley K."/>
            <person name="Gibbs R."/>
        </authorList>
    </citation>
    <scope>NUCLEOTIDE SEQUENCE [LARGE SCALE GENOMIC DNA]</scope>
    <source>
        <strain evidence="1 2">ATCC 43531</strain>
    </source>
</reference>
<proteinExistence type="predicted"/>
<dbReference type="RefSeq" id="WP_006690609.1">
    <property type="nucleotide sequence ID" value="NZ_GG694007.1"/>
</dbReference>
<name>C4V1F1_9FIRM</name>
<protein>
    <recommendedName>
        <fullName evidence="3">DUF3829 domain-containing protein</fullName>
    </recommendedName>
</protein>
<gene>
    <name evidence="1" type="ORF">HMPREF0908_0345</name>
</gene>
<dbReference type="OrthoDB" id="1662689at2"/>
<accession>C4V1F1</accession>
<evidence type="ECO:0008006" key="3">
    <source>
        <dbReference type="Google" id="ProtNLM"/>
    </source>
</evidence>
<dbReference type="EMBL" id="ACLA01000005">
    <property type="protein sequence ID" value="EEQ49277.1"/>
    <property type="molecule type" value="Genomic_DNA"/>
</dbReference>
<dbReference type="eggNOG" id="ENOG5032T8B">
    <property type="taxonomic scope" value="Bacteria"/>
</dbReference>
<evidence type="ECO:0000313" key="1">
    <source>
        <dbReference type="EMBL" id="EEQ49277.1"/>
    </source>
</evidence>
<dbReference type="HOGENOM" id="CLU_077688_0_0_9"/>
<dbReference type="STRING" id="638302.HMPREF0908_0345"/>
<keyword evidence="2" id="KW-1185">Reference proteome</keyword>